<dbReference type="InterPro" id="IPR044697">
    <property type="entry name" value="UGlyAH_cupin_C"/>
</dbReference>
<evidence type="ECO:0000313" key="3">
    <source>
        <dbReference type="Proteomes" id="UP000813420"/>
    </source>
</evidence>
<comment type="caution">
    <text evidence="2">The sequence shown here is derived from an EMBL/GenBank/DDBJ whole genome shotgun (WGS) entry which is preliminary data.</text>
</comment>
<dbReference type="AlphaFoldDB" id="A0A9D3AK01"/>
<reference evidence="2" key="1">
    <citation type="journal article" date="2021" name="PeerJ">
        <title>Extensive microbial diversity within the chicken gut microbiome revealed by metagenomics and culture.</title>
        <authorList>
            <person name="Gilroy R."/>
            <person name="Ravi A."/>
            <person name="Getino M."/>
            <person name="Pursley I."/>
            <person name="Horton D.L."/>
            <person name="Alikhan N.F."/>
            <person name="Baker D."/>
            <person name="Gharbi K."/>
            <person name="Hall N."/>
            <person name="Watson M."/>
            <person name="Adriaenssens E.M."/>
            <person name="Foster-Nyarko E."/>
            <person name="Jarju S."/>
            <person name="Secka A."/>
            <person name="Antonio M."/>
            <person name="Oren A."/>
            <person name="Chaudhuri R.R."/>
            <person name="La Ragione R."/>
            <person name="Hildebrand F."/>
            <person name="Pallen M.J."/>
        </authorList>
    </citation>
    <scope>NUCLEOTIDE SEQUENCE</scope>
    <source>
        <strain evidence="2">USAMLcec4-12693</strain>
    </source>
</reference>
<dbReference type="NCBIfam" id="TIGR03214">
    <property type="entry name" value="ura-cupin"/>
    <property type="match status" value="1"/>
</dbReference>
<dbReference type="PANTHER" id="PTHR34571">
    <property type="entry name" value="(S)-UREIDOGLYCINE AMINOHYDROLASE"/>
    <property type="match status" value="1"/>
</dbReference>
<reference evidence="2" key="2">
    <citation type="submission" date="2021-09" db="EMBL/GenBank/DDBJ databases">
        <authorList>
            <person name="Gilroy R."/>
        </authorList>
    </citation>
    <scope>NUCLEOTIDE SEQUENCE</scope>
    <source>
        <strain evidence="2">USAMLcec4-12693</strain>
    </source>
</reference>
<dbReference type="InterPro" id="IPR011051">
    <property type="entry name" value="RmlC_Cupin_sf"/>
</dbReference>
<dbReference type="InterPro" id="IPR044704">
    <property type="entry name" value="UGlyAH_cupin_N"/>
</dbReference>
<dbReference type="InterPro" id="IPR017627">
    <property type="entry name" value="UGHY"/>
</dbReference>
<dbReference type="OrthoDB" id="9814939at2"/>
<dbReference type="EC" id="3.5.3.26" evidence="2"/>
<accession>A0A9D3AK01</accession>
<feature type="domain" description="Cupin type-2" evidence="1">
    <location>
        <begin position="187"/>
        <end position="245"/>
    </location>
</feature>
<name>A0A9D3AK01_9FIRM</name>
<dbReference type="EMBL" id="DYXE01000095">
    <property type="protein sequence ID" value="HJH50985.1"/>
    <property type="molecule type" value="Genomic_DNA"/>
</dbReference>
<dbReference type="RefSeq" id="WP_070087901.1">
    <property type="nucleotide sequence ID" value="NZ_CABMJS010000007.1"/>
</dbReference>
<dbReference type="Pfam" id="PF07883">
    <property type="entry name" value="Cupin_2"/>
    <property type="match status" value="2"/>
</dbReference>
<dbReference type="InterPro" id="IPR013096">
    <property type="entry name" value="Cupin_2"/>
</dbReference>
<dbReference type="PANTHER" id="PTHR34571:SF1">
    <property type="entry name" value="(S)-UREIDOGLYCINE AMINOHYDROLASE"/>
    <property type="match status" value="1"/>
</dbReference>
<gene>
    <name evidence="2" type="ORF">K8V39_12095</name>
</gene>
<dbReference type="Gene3D" id="2.60.120.10">
    <property type="entry name" value="Jelly Rolls"/>
    <property type="match status" value="2"/>
</dbReference>
<proteinExistence type="predicted"/>
<dbReference type="GO" id="GO:0071522">
    <property type="term" value="F:ureidoglycine aminohydrolase activity"/>
    <property type="evidence" value="ECO:0007669"/>
    <property type="project" value="UniProtKB-EC"/>
</dbReference>
<dbReference type="InterPro" id="IPR014710">
    <property type="entry name" value="RmlC-like_jellyroll"/>
</dbReference>
<dbReference type="CDD" id="cd02211">
    <property type="entry name" value="cupin_UGlyAH_N"/>
    <property type="match status" value="1"/>
</dbReference>
<protein>
    <submittedName>
        <fullName evidence="2">(S)-ureidoglycine aminohydrolase</fullName>
        <ecNumber evidence="2">3.5.3.26</ecNumber>
    </submittedName>
</protein>
<evidence type="ECO:0000259" key="1">
    <source>
        <dbReference type="Pfam" id="PF07883"/>
    </source>
</evidence>
<sequence>MSYLNNQVGYRDELLMTRSVVKKENYVLLEPDGLVKNAIPGYENCDVTILGSPAMGATFADYLVTAKAGGKNMGIGGEGIESFLYVISGEVTVKNDDQEATLTEGGYIFSPEGNKIAFENKSGQDAKMYVYKRRYDRIEGYSAHTVVANVNDMEWVEYEGMNNCHIKDLLPAAGDFGFDMNMHILKFKLGASHGYIETHIQEHGMYFLSGKGMYRLDDEWVPVKKGDYVFLDAYVPQACYAVGREEEFAYIYSKDCNRDVQL</sequence>
<dbReference type="CDD" id="cd02212">
    <property type="entry name" value="cupin_UGlyAH_C"/>
    <property type="match status" value="1"/>
</dbReference>
<dbReference type="SUPFAM" id="SSF51182">
    <property type="entry name" value="RmlC-like cupins"/>
    <property type="match status" value="1"/>
</dbReference>
<keyword evidence="2" id="KW-0378">Hydrolase</keyword>
<evidence type="ECO:0000313" key="2">
    <source>
        <dbReference type="EMBL" id="HJH50985.1"/>
    </source>
</evidence>
<dbReference type="Proteomes" id="UP000813420">
    <property type="component" value="Unassembled WGS sequence"/>
</dbReference>
<feature type="domain" description="Cupin type-2" evidence="1">
    <location>
        <begin position="82"/>
        <end position="130"/>
    </location>
</feature>
<organism evidence="2 3">
    <name type="scientific">Merdimonas faecis</name>
    <dbReference type="NCBI Taxonomy" id="1653435"/>
    <lineage>
        <taxon>Bacteria</taxon>
        <taxon>Bacillati</taxon>
        <taxon>Bacillota</taxon>
        <taxon>Clostridia</taxon>
        <taxon>Lachnospirales</taxon>
        <taxon>Lachnospiraceae</taxon>
        <taxon>Merdimonas</taxon>
    </lineage>
</organism>